<proteinExistence type="predicted"/>
<organism evidence="1 2">
    <name type="scientific">Mucilaginibacter limnophilus</name>
    <dbReference type="NCBI Taxonomy" id="1932778"/>
    <lineage>
        <taxon>Bacteria</taxon>
        <taxon>Pseudomonadati</taxon>
        <taxon>Bacteroidota</taxon>
        <taxon>Sphingobacteriia</taxon>
        <taxon>Sphingobacteriales</taxon>
        <taxon>Sphingobacteriaceae</taxon>
        <taxon>Mucilaginibacter</taxon>
    </lineage>
</organism>
<sequence>MANNTDAPFRIDLNTEQFAKEWAQVAWDKLLQALDKYDIGELDGPLWKSIQTQVIANNGDAQKVITKMLQYGRFRDMRVGRGVNLGQYRSRDNKRKKAPWFSKTYYSQVKRFIELYALHFNKVVMPQITEGLSGDISMEL</sequence>
<dbReference type="AlphaFoldDB" id="A0A3S2Y172"/>
<evidence type="ECO:0000313" key="1">
    <source>
        <dbReference type="EMBL" id="RVU01075.1"/>
    </source>
</evidence>
<dbReference type="OrthoDB" id="799931at2"/>
<dbReference type="Proteomes" id="UP000282759">
    <property type="component" value="Unassembled WGS sequence"/>
</dbReference>
<protein>
    <submittedName>
        <fullName evidence="1">Uncharacterized protein</fullName>
    </submittedName>
</protein>
<dbReference type="RefSeq" id="WP_127704786.1">
    <property type="nucleotide sequence ID" value="NZ_SACK01000003.1"/>
</dbReference>
<gene>
    <name evidence="1" type="ORF">EOD41_10700</name>
</gene>
<name>A0A3S2Y172_9SPHI</name>
<comment type="caution">
    <text evidence="1">The sequence shown here is derived from an EMBL/GenBank/DDBJ whole genome shotgun (WGS) entry which is preliminary data.</text>
</comment>
<reference evidence="1 2" key="1">
    <citation type="submission" date="2019-01" db="EMBL/GenBank/DDBJ databases">
        <authorList>
            <person name="Chen W.-M."/>
        </authorList>
    </citation>
    <scope>NUCLEOTIDE SEQUENCE [LARGE SCALE GENOMIC DNA]</scope>
    <source>
        <strain evidence="1 2">YBJ-36</strain>
    </source>
</reference>
<evidence type="ECO:0000313" key="2">
    <source>
        <dbReference type="Proteomes" id="UP000282759"/>
    </source>
</evidence>
<accession>A0A3S2Y172</accession>
<keyword evidence="2" id="KW-1185">Reference proteome</keyword>
<dbReference type="EMBL" id="SACK01000003">
    <property type="protein sequence ID" value="RVU01075.1"/>
    <property type="molecule type" value="Genomic_DNA"/>
</dbReference>